<organism evidence="4 5">
    <name type="scientific">Tritrichomonas musculus</name>
    <dbReference type="NCBI Taxonomy" id="1915356"/>
    <lineage>
        <taxon>Eukaryota</taxon>
        <taxon>Metamonada</taxon>
        <taxon>Parabasalia</taxon>
        <taxon>Tritrichomonadida</taxon>
        <taxon>Tritrichomonadidae</taxon>
        <taxon>Tritrichomonas</taxon>
    </lineage>
</organism>
<keyword evidence="5" id="KW-1185">Reference proteome</keyword>
<dbReference type="InterPro" id="IPR013785">
    <property type="entry name" value="Aldolase_TIM"/>
</dbReference>
<proteinExistence type="predicted"/>
<keyword evidence="2" id="KW-0560">Oxidoreductase</keyword>
<name>A0ABR2KBY7_9EUKA</name>
<reference evidence="4 5" key="1">
    <citation type="submission" date="2024-04" db="EMBL/GenBank/DDBJ databases">
        <title>Tritrichomonas musculus Genome.</title>
        <authorList>
            <person name="Alves-Ferreira E."/>
            <person name="Grigg M."/>
            <person name="Lorenzi H."/>
            <person name="Galac M."/>
        </authorList>
    </citation>
    <scope>NUCLEOTIDE SEQUENCE [LARGE SCALE GENOMIC DNA]</scope>
    <source>
        <strain evidence="4 5">EAF2021</strain>
    </source>
</reference>
<dbReference type="PANTHER" id="PTHR43656">
    <property type="entry name" value="BINDING OXIDOREDUCTASE, PUTATIVE (AFU_ORTHOLOGUE AFUA_2G08260)-RELATED"/>
    <property type="match status" value="1"/>
</dbReference>
<keyword evidence="1" id="KW-0285">Flavoprotein</keyword>
<comment type="caution">
    <text evidence="4">The sequence shown here is derived from an EMBL/GenBank/DDBJ whole genome shotgun (WGS) entry which is preliminary data.</text>
</comment>
<dbReference type="PANTHER" id="PTHR43656:SF2">
    <property type="entry name" value="BINDING OXIDOREDUCTASE, PUTATIVE (AFU_ORTHOLOGUE AFUA_2G08260)-RELATED"/>
    <property type="match status" value="1"/>
</dbReference>
<dbReference type="EMBL" id="JAPFFF010000005">
    <property type="protein sequence ID" value="KAK8888641.1"/>
    <property type="molecule type" value="Genomic_DNA"/>
</dbReference>
<dbReference type="Pfam" id="PF00724">
    <property type="entry name" value="Oxidored_FMN"/>
    <property type="match status" value="1"/>
</dbReference>
<dbReference type="SUPFAM" id="SSF51395">
    <property type="entry name" value="FMN-linked oxidoreductases"/>
    <property type="match status" value="1"/>
</dbReference>
<feature type="domain" description="NADH:flavin oxidoreductase/NADH oxidase N-terminal" evidence="3">
    <location>
        <begin position="6"/>
        <end position="237"/>
    </location>
</feature>
<protein>
    <recommendedName>
        <fullName evidence="3">NADH:flavin oxidoreductase/NADH oxidase N-terminal domain-containing protein</fullName>
    </recommendedName>
</protein>
<dbReference type="InterPro" id="IPR001155">
    <property type="entry name" value="OxRdtase_FMN_N"/>
</dbReference>
<dbReference type="Proteomes" id="UP001470230">
    <property type="component" value="Unassembled WGS sequence"/>
</dbReference>
<evidence type="ECO:0000256" key="2">
    <source>
        <dbReference type="ARBA" id="ARBA00023002"/>
    </source>
</evidence>
<evidence type="ECO:0000313" key="5">
    <source>
        <dbReference type="Proteomes" id="UP001470230"/>
    </source>
</evidence>
<dbReference type="Gene3D" id="3.20.20.70">
    <property type="entry name" value="Aldolase class I"/>
    <property type="match status" value="1"/>
</dbReference>
<evidence type="ECO:0000313" key="4">
    <source>
        <dbReference type="EMBL" id="KAK8888641.1"/>
    </source>
</evidence>
<sequence>MSNISFSPFAIRGSTIKNRFIRSATWENLCKSDGTPTTQLFDKMKELADGEVGLIISSGAFPSQESISRKGQLGMTTVEQAKLWKPTIQYIHSKHGKFFFQINHCGCRIEPDCLNERIPKGASGLLDLTNKKSESLSNSEIEDIISQFIKCAKLCEYAGADGVQLHSAHGYLLSEFLSPRYNHRNDKWGLLKSNDQVRLVRTIASEIKREIDKDFPVSIKINGHDCIQNGITPKIAATYINELTDVIDLFEISCGFCNNLTTIRSDISPNYLLQSMIKSHHFKSTDKIDFNYENDLKLKLNKRITNLLKNFDPSYKFSEGYNVQYAKEIRKMVKPGTVLSVVGGNRDFSKMSDIITNRTVNFVSMSRPFIRQPHILRTYQDALTTKSDCTSCGECFLASPEEELKPVICSFSC</sequence>
<gene>
    <name evidence="4" type="ORF">M9Y10_033373</name>
</gene>
<dbReference type="InterPro" id="IPR051799">
    <property type="entry name" value="NADH_flavin_oxidoreductase"/>
</dbReference>
<accession>A0ABR2KBY7</accession>
<dbReference type="CDD" id="cd02803">
    <property type="entry name" value="OYE_like_FMN_family"/>
    <property type="match status" value="1"/>
</dbReference>
<evidence type="ECO:0000256" key="1">
    <source>
        <dbReference type="ARBA" id="ARBA00022630"/>
    </source>
</evidence>
<evidence type="ECO:0000259" key="3">
    <source>
        <dbReference type="Pfam" id="PF00724"/>
    </source>
</evidence>